<organism evidence="2 3">
    <name type="scientific">Knufia fluminis</name>
    <dbReference type="NCBI Taxonomy" id="191047"/>
    <lineage>
        <taxon>Eukaryota</taxon>
        <taxon>Fungi</taxon>
        <taxon>Dikarya</taxon>
        <taxon>Ascomycota</taxon>
        <taxon>Pezizomycotina</taxon>
        <taxon>Eurotiomycetes</taxon>
        <taxon>Chaetothyriomycetidae</taxon>
        <taxon>Chaetothyriales</taxon>
        <taxon>Trichomeriaceae</taxon>
        <taxon>Knufia</taxon>
    </lineage>
</organism>
<gene>
    <name evidence="2" type="ORF">OHC33_010678</name>
</gene>
<accession>A0AAN8I2A0</accession>
<keyword evidence="3" id="KW-1185">Reference proteome</keyword>
<sequence>MVLYGCRLCPNDPNANKFDRLLKKGSVPGNWRSSLEYHVQEVNPSIKDWQTLQVKVKVGKASKARSDPGDVNDKIQEPEVVDDTIVVNTTETPDNAPSDDNALDNRPRKKVKRTNDENNDEVQYFEDGVVEGHTNSIGTPSRAVTAKPSVAKESFMSTNQTRPRATDLSRPTIPKETHLQLTGGLPAVRTAFEEFDVEAWHGRLGKDLQVLARNAWPINGDIPTWSHEKADEASKHMLRYHQAKCEYFEHCLTTANDHNKELEKDMEELKNTIAPQSAHSEDMHQAYVKYVRGDLQQSFGDLASDSDLAEHLQMRGVPDEAIGDMLAEVFPSNQDAAEVENSKRATTAQENFTVENADIARNANDLTGGQEIEGREWDYLTTNSGRQV</sequence>
<proteinExistence type="predicted"/>
<evidence type="ECO:0000256" key="1">
    <source>
        <dbReference type="SAM" id="MobiDB-lite"/>
    </source>
</evidence>
<name>A0AAN8I2A0_9EURO</name>
<protein>
    <submittedName>
        <fullName evidence="2">Uncharacterized protein</fullName>
    </submittedName>
</protein>
<comment type="caution">
    <text evidence="2">The sequence shown here is derived from an EMBL/GenBank/DDBJ whole genome shotgun (WGS) entry which is preliminary data.</text>
</comment>
<reference evidence="2 3" key="1">
    <citation type="submission" date="2022-12" db="EMBL/GenBank/DDBJ databases">
        <title>Genomic features and morphological characterization of a novel Knufia sp. strain isolated from spacecraft assembly facility.</title>
        <authorList>
            <person name="Teixeira M."/>
            <person name="Chander A.M."/>
            <person name="Stajich J.E."/>
            <person name="Venkateswaran K."/>
        </authorList>
    </citation>
    <scope>NUCLEOTIDE SEQUENCE [LARGE SCALE GENOMIC DNA]</scope>
    <source>
        <strain evidence="2 3">FJI-L2-BK-P2</strain>
    </source>
</reference>
<evidence type="ECO:0000313" key="3">
    <source>
        <dbReference type="Proteomes" id="UP001316803"/>
    </source>
</evidence>
<dbReference type="AlphaFoldDB" id="A0AAN8I2A0"/>
<feature type="compositionally biased region" description="Polar residues" evidence="1">
    <location>
        <begin position="86"/>
        <end position="95"/>
    </location>
</feature>
<evidence type="ECO:0000313" key="2">
    <source>
        <dbReference type="EMBL" id="KAK5948244.1"/>
    </source>
</evidence>
<dbReference type="Proteomes" id="UP001316803">
    <property type="component" value="Unassembled WGS sequence"/>
</dbReference>
<feature type="region of interest" description="Disordered" evidence="1">
    <location>
        <begin position="83"/>
        <end position="117"/>
    </location>
</feature>
<dbReference type="EMBL" id="JAKLMC020000050">
    <property type="protein sequence ID" value="KAK5948244.1"/>
    <property type="molecule type" value="Genomic_DNA"/>
</dbReference>